<comment type="caution">
    <text evidence="2">The sequence shown here is derived from an EMBL/GenBank/DDBJ whole genome shotgun (WGS) entry which is preliminary data.</text>
</comment>
<feature type="transmembrane region" description="Helical" evidence="1">
    <location>
        <begin position="24"/>
        <end position="42"/>
    </location>
</feature>
<accession>A0ABQ2U423</accession>
<evidence type="ECO:0008006" key="4">
    <source>
        <dbReference type="Google" id="ProtNLM"/>
    </source>
</evidence>
<dbReference type="Proteomes" id="UP000629911">
    <property type="component" value="Unassembled WGS sequence"/>
</dbReference>
<gene>
    <name evidence="2" type="ORF">GCM10010287_50330</name>
</gene>
<sequence length="153" mass="15611">MQPIQRQAVTVRSRLCHRQPARHVRLSAAVTAVPPVTAVVAVPSVPPVVAMVAVVAVVAVTVGGLAVRDLPVGGLTSVAVLCLRVLACIVRGVLAVGPTVGVTRPAGLPLPATVTVMAGSLVITLVPLLCAVFSLTVPDRFARGRGRLALDGR</sequence>
<feature type="transmembrane region" description="Helical" evidence="1">
    <location>
        <begin position="114"/>
        <end position="137"/>
    </location>
</feature>
<reference evidence="3" key="1">
    <citation type="journal article" date="2019" name="Int. J. Syst. Evol. Microbiol.">
        <title>The Global Catalogue of Microorganisms (GCM) 10K type strain sequencing project: providing services to taxonomists for standard genome sequencing and annotation.</title>
        <authorList>
            <consortium name="The Broad Institute Genomics Platform"/>
            <consortium name="The Broad Institute Genome Sequencing Center for Infectious Disease"/>
            <person name="Wu L."/>
            <person name="Ma J."/>
        </authorList>
    </citation>
    <scope>NUCLEOTIDE SEQUENCE [LARGE SCALE GENOMIC DNA]</scope>
    <source>
        <strain evidence="3">JCM 4422</strain>
    </source>
</reference>
<evidence type="ECO:0000256" key="1">
    <source>
        <dbReference type="SAM" id="Phobius"/>
    </source>
</evidence>
<organism evidence="2 3">
    <name type="scientific">Streptomyces variabilis</name>
    <dbReference type="NCBI Taxonomy" id="67372"/>
    <lineage>
        <taxon>Bacteria</taxon>
        <taxon>Bacillati</taxon>
        <taxon>Actinomycetota</taxon>
        <taxon>Actinomycetes</taxon>
        <taxon>Kitasatosporales</taxon>
        <taxon>Streptomycetaceae</taxon>
        <taxon>Streptomyces</taxon>
        <taxon>Streptomyces griseoincarnatus group</taxon>
    </lineage>
</organism>
<evidence type="ECO:0000313" key="2">
    <source>
        <dbReference type="EMBL" id="GGT69676.1"/>
    </source>
</evidence>
<keyword evidence="3" id="KW-1185">Reference proteome</keyword>
<keyword evidence="1" id="KW-1133">Transmembrane helix</keyword>
<name>A0ABQ2U423_9ACTN</name>
<dbReference type="EMBL" id="BMTZ01000019">
    <property type="protein sequence ID" value="GGT69676.1"/>
    <property type="molecule type" value="Genomic_DNA"/>
</dbReference>
<protein>
    <recommendedName>
        <fullName evidence="4">Integral membrane protein</fullName>
    </recommendedName>
</protein>
<feature type="transmembrane region" description="Helical" evidence="1">
    <location>
        <begin position="74"/>
        <end position="94"/>
    </location>
</feature>
<feature type="transmembrane region" description="Helical" evidence="1">
    <location>
        <begin position="48"/>
        <end position="67"/>
    </location>
</feature>
<keyword evidence="1" id="KW-0812">Transmembrane</keyword>
<evidence type="ECO:0000313" key="3">
    <source>
        <dbReference type="Proteomes" id="UP000629911"/>
    </source>
</evidence>
<keyword evidence="1" id="KW-0472">Membrane</keyword>
<proteinExistence type="predicted"/>